<sequence length="161" mass="18261">MNISINTSIWLLPLLLLLGCSERYYNGKGAEYLVYPETHVYEFTARDKVEATKKLAQIFDTIDDIDTGPTYVIEYKNNTAKSILKDSMKDLKYLPYRADAFSMTKNGALSSDIKVIVTFHNLAKAKCKPIEIETQNSSRNCFSEAARVQQVAHKERLVEGI</sequence>
<evidence type="ECO:0000313" key="4">
    <source>
        <dbReference type="Proteomes" id="UP000279760"/>
    </source>
</evidence>
<evidence type="ECO:0000313" key="2">
    <source>
        <dbReference type="EMBL" id="PRQ66314.1"/>
    </source>
</evidence>
<reference evidence="1 4" key="3">
    <citation type="submission" date="2018-11" db="EMBL/GenBank/DDBJ databases">
        <title>Complete Genome Sequence of Vbrio mediterranei 117-T6: a Potential Pathogen Bacteria Isolated from the Conchocelis of Pyropia.</title>
        <authorList>
            <person name="Liu Q."/>
        </authorList>
    </citation>
    <scope>NUCLEOTIDE SEQUENCE [LARGE SCALE GENOMIC DNA]</scope>
    <source>
        <strain evidence="1 4">117-T6</strain>
    </source>
</reference>
<dbReference type="Proteomes" id="UP000279760">
    <property type="component" value="Chromosome 1"/>
</dbReference>
<keyword evidence="3" id="KW-1185">Reference proteome</keyword>
<dbReference type="Proteomes" id="UP000238163">
    <property type="component" value="Unassembled WGS sequence"/>
</dbReference>
<proteinExistence type="predicted"/>
<dbReference type="EMBL" id="CP033577">
    <property type="protein sequence ID" value="AYV19982.1"/>
    <property type="molecule type" value="Genomic_DNA"/>
</dbReference>
<evidence type="ECO:0008006" key="5">
    <source>
        <dbReference type="Google" id="ProtNLM"/>
    </source>
</evidence>
<organism evidence="1 4">
    <name type="scientific">Vibrio mediterranei</name>
    <dbReference type="NCBI Taxonomy" id="689"/>
    <lineage>
        <taxon>Bacteria</taxon>
        <taxon>Pseudomonadati</taxon>
        <taxon>Pseudomonadota</taxon>
        <taxon>Gammaproteobacteria</taxon>
        <taxon>Vibrionales</taxon>
        <taxon>Vibrionaceae</taxon>
        <taxon>Vibrio</taxon>
    </lineage>
</organism>
<dbReference type="GeneID" id="64086303"/>
<evidence type="ECO:0000313" key="1">
    <source>
        <dbReference type="EMBL" id="AYV19982.1"/>
    </source>
</evidence>
<gene>
    <name evidence="2" type="ORF">COR51_18175</name>
    <name evidence="1" type="ORF">ECB94_01120</name>
</gene>
<accession>A0A2S9ZKM3</accession>
<dbReference type="EMBL" id="NWTN01000013">
    <property type="protein sequence ID" value="PRQ66314.1"/>
    <property type="molecule type" value="Genomic_DNA"/>
</dbReference>
<reference evidence="2 3" key="1">
    <citation type="submission" date="2017-09" db="EMBL/GenBank/DDBJ databases">
        <authorList>
            <person name="Girard L."/>
            <person name="Lami R."/>
            <person name="Suzuki M."/>
            <person name="Baudart J."/>
        </authorList>
    </citation>
    <scope>NUCLEOTIDE SEQUENCE [LARGE SCALE GENOMIC DNA]</scope>
    <source>
        <strain evidence="2 3">17LN0615E</strain>
    </source>
</reference>
<dbReference type="RefSeq" id="WP_096443253.1">
    <property type="nucleotide sequence ID" value="NZ_CP033577.1"/>
</dbReference>
<reference evidence="2 3" key="2">
    <citation type="submission" date="2018-03" db="EMBL/GenBank/DDBJ databases">
        <title>Genetic Diversity and Phenotypic Plasticity of AHL Mediated Quorum Sensing in Environmental Strains of Vibrio mediterranei.</title>
        <authorList>
            <person name="Lantoine F."/>
            <person name="Vouve F."/>
        </authorList>
    </citation>
    <scope>NUCLEOTIDE SEQUENCE [LARGE SCALE GENOMIC DNA]</scope>
    <source>
        <strain evidence="2 3">17LN0615E</strain>
    </source>
</reference>
<evidence type="ECO:0000313" key="3">
    <source>
        <dbReference type="Proteomes" id="UP000238163"/>
    </source>
</evidence>
<name>A0A2S9ZKM3_9VIBR</name>
<protein>
    <recommendedName>
        <fullName evidence="5">Lipoprotein</fullName>
    </recommendedName>
</protein>
<dbReference type="AlphaFoldDB" id="A0A2S9ZKM3"/>